<dbReference type="Proteomes" id="UP000247903">
    <property type="component" value="Unassembled WGS sequence"/>
</dbReference>
<name>A0A2V4BPC7_9FLAO</name>
<keyword evidence="4" id="KW-1185">Reference proteome</keyword>
<organism evidence="3 4">
    <name type="scientific">Flavobacterium cheongpyeongense</name>
    <dbReference type="NCBI Taxonomy" id="2212651"/>
    <lineage>
        <taxon>Bacteria</taxon>
        <taxon>Pseudomonadati</taxon>
        <taxon>Bacteroidota</taxon>
        <taxon>Flavobacteriia</taxon>
        <taxon>Flavobacteriales</taxon>
        <taxon>Flavobacteriaceae</taxon>
        <taxon>Flavobacterium</taxon>
    </lineage>
</organism>
<comment type="caution">
    <text evidence="3">The sequence shown here is derived from an EMBL/GenBank/DDBJ whole genome shotgun (WGS) entry which is preliminary data.</text>
</comment>
<evidence type="ECO:0000256" key="2">
    <source>
        <dbReference type="SAM" id="Phobius"/>
    </source>
</evidence>
<feature type="region of interest" description="Disordered" evidence="1">
    <location>
        <begin position="203"/>
        <end position="223"/>
    </location>
</feature>
<keyword evidence="2" id="KW-1133">Transmembrane helix</keyword>
<dbReference type="AlphaFoldDB" id="A0A2V4BPC7"/>
<feature type="compositionally biased region" description="Polar residues" evidence="1">
    <location>
        <begin position="203"/>
        <end position="216"/>
    </location>
</feature>
<feature type="region of interest" description="Disordered" evidence="1">
    <location>
        <begin position="172"/>
        <end position="191"/>
    </location>
</feature>
<feature type="non-terminal residue" evidence="3">
    <location>
        <position position="246"/>
    </location>
</feature>
<feature type="region of interest" description="Disordered" evidence="1">
    <location>
        <begin position="120"/>
        <end position="159"/>
    </location>
</feature>
<evidence type="ECO:0000313" key="3">
    <source>
        <dbReference type="EMBL" id="PXY39510.1"/>
    </source>
</evidence>
<keyword evidence="2" id="KW-0472">Membrane</keyword>
<dbReference type="EMBL" id="QJHK01000017">
    <property type="protein sequence ID" value="PXY39510.1"/>
    <property type="molecule type" value="Genomic_DNA"/>
</dbReference>
<proteinExistence type="predicted"/>
<evidence type="ECO:0000313" key="4">
    <source>
        <dbReference type="Proteomes" id="UP000247903"/>
    </source>
</evidence>
<reference evidence="3 4" key="1">
    <citation type="submission" date="2018-05" db="EMBL/GenBank/DDBJ databases">
        <title>Flavobacterium sp. strain IMCC34759, incomplete genome.</title>
        <authorList>
            <person name="Joung Y."/>
            <person name="Cho J."/>
        </authorList>
    </citation>
    <scope>NUCLEOTIDE SEQUENCE [LARGE SCALE GENOMIC DNA]</scope>
    <source>
        <strain evidence="3 4">IMCC34759</strain>
    </source>
</reference>
<sequence>MKKQKIEDIFSSIENFSSVPPPELWTKIEEELNKPKKKKRAILWWSAAACLLLGLLLPTALHFNSDSSIETINNGSIEKSIAVDENKRNLDNNKAISNAENSPEEESDIVKSLSLEKIANQSNNSQNDKTHRTKITPFNSNNIVNSSISYPKSNKNEKTNHTVAEKTFITGRQHSFNSSDNKVLQSEKRNQNQTVAEKTFITGNQHSFNSSDNKVLQSEKRNQNQTVAEKTFITGNQHSFNSSDNK</sequence>
<gene>
    <name evidence="3" type="ORF">DMB65_16955</name>
</gene>
<feature type="compositionally biased region" description="Polar residues" evidence="1">
    <location>
        <begin position="172"/>
        <end position="184"/>
    </location>
</feature>
<feature type="compositionally biased region" description="Low complexity" evidence="1">
    <location>
        <begin position="139"/>
        <end position="149"/>
    </location>
</feature>
<protein>
    <submittedName>
        <fullName evidence="3">Uncharacterized protein</fullName>
    </submittedName>
</protein>
<evidence type="ECO:0000256" key="1">
    <source>
        <dbReference type="SAM" id="MobiDB-lite"/>
    </source>
</evidence>
<feature type="transmembrane region" description="Helical" evidence="2">
    <location>
        <begin position="42"/>
        <end position="63"/>
    </location>
</feature>
<keyword evidence="2" id="KW-0812">Transmembrane</keyword>
<accession>A0A2V4BPC7</accession>